<dbReference type="InterPro" id="IPR038973">
    <property type="entry name" value="MutL/Mlh/Pms-like"/>
</dbReference>
<protein>
    <submittedName>
        <fullName evidence="8">DNA mismatch repair protein hexB</fullName>
    </submittedName>
</protein>
<accession>A0A3N2Q4V9</accession>
<dbReference type="Proteomes" id="UP000272025">
    <property type="component" value="Unassembled WGS sequence"/>
</dbReference>
<gene>
    <name evidence="8" type="ORF">SODALDRAFT_325997</name>
</gene>
<dbReference type="GO" id="GO:0140664">
    <property type="term" value="F:ATP-dependent DNA damage sensor activity"/>
    <property type="evidence" value="ECO:0007669"/>
    <property type="project" value="InterPro"/>
</dbReference>
<dbReference type="NCBIfam" id="TIGR00585">
    <property type="entry name" value="mutl"/>
    <property type="match status" value="1"/>
</dbReference>
<dbReference type="Gene3D" id="3.30.230.10">
    <property type="match status" value="1"/>
</dbReference>
<evidence type="ECO:0000256" key="5">
    <source>
        <dbReference type="ARBA" id="ARBA00023242"/>
    </source>
</evidence>
<dbReference type="EMBL" id="ML119051">
    <property type="protein sequence ID" value="ROT41813.1"/>
    <property type="molecule type" value="Genomic_DNA"/>
</dbReference>
<dbReference type="GO" id="GO:0005524">
    <property type="term" value="F:ATP binding"/>
    <property type="evidence" value="ECO:0007669"/>
    <property type="project" value="InterPro"/>
</dbReference>
<dbReference type="PANTHER" id="PTHR10073">
    <property type="entry name" value="DNA MISMATCH REPAIR PROTEIN MLH, PMS, MUTL"/>
    <property type="match status" value="1"/>
</dbReference>
<dbReference type="PANTHER" id="PTHR10073:SF12">
    <property type="entry name" value="DNA MISMATCH REPAIR PROTEIN MLH1"/>
    <property type="match status" value="1"/>
</dbReference>
<evidence type="ECO:0000256" key="2">
    <source>
        <dbReference type="ARBA" id="ARBA00006082"/>
    </source>
</evidence>
<dbReference type="FunFam" id="3.30.565.10:FF:000033">
    <property type="entry name" value="DNA mismatch repair protein Mlh1"/>
    <property type="match status" value="1"/>
</dbReference>
<dbReference type="FunFam" id="3.30.230.10:FF:000014">
    <property type="entry name" value="DNA mismatch repair protein Mlh1"/>
    <property type="match status" value="1"/>
</dbReference>
<evidence type="ECO:0000259" key="7">
    <source>
        <dbReference type="SMART" id="SM01340"/>
    </source>
</evidence>
<organism evidence="8 9">
    <name type="scientific">Sodiomyces alkalinus (strain CBS 110278 / VKM F-3762 / F11)</name>
    <name type="common">Alkaliphilic filamentous fungus</name>
    <dbReference type="NCBI Taxonomy" id="1314773"/>
    <lineage>
        <taxon>Eukaryota</taxon>
        <taxon>Fungi</taxon>
        <taxon>Dikarya</taxon>
        <taxon>Ascomycota</taxon>
        <taxon>Pezizomycotina</taxon>
        <taxon>Sordariomycetes</taxon>
        <taxon>Hypocreomycetidae</taxon>
        <taxon>Glomerellales</taxon>
        <taxon>Plectosphaerellaceae</taxon>
        <taxon>Sodiomyces</taxon>
    </lineage>
</organism>
<feature type="region of interest" description="Disordered" evidence="6">
    <location>
        <begin position="384"/>
        <end position="427"/>
    </location>
</feature>
<dbReference type="SUPFAM" id="SSF54211">
    <property type="entry name" value="Ribosomal protein S5 domain 2-like"/>
    <property type="match status" value="1"/>
</dbReference>
<dbReference type="GO" id="GO:0006298">
    <property type="term" value="P:mismatch repair"/>
    <property type="evidence" value="ECO:0007669"/>
    <property type="project" value="InterPro"/>
</dbReference>
<dbReference type="SUPFAM" id="SSF55874">
    <property type="entry name" value="ATPase domain of HSP90 chaperone/DNA topoisomerase II/histidine kinase"/>
    <property type="match status" value="1"/>
</dbReference>
<dbReference type="STRING" id="1314773.A0A3N2Q4V9"/>
<evidence type="ECO:0000313" key="9">
    <source>
        <dbReference type="Proteomes" id="UP000272025"/>
    </source>
</evidence>
<feature type="region of interest" description="Disordered" evidence="6">
    <location>
        <begin position="678"/>
        <end position="712"/>
    </location>
</feature>
<proteinExistence type="inferred from homology"/>
<keyword evidence="5" id="KW-0539">Nucleus</keyword>
<feature type="domain" description="DNA mismatch repair protein S5" evidence="7">
    <location>
        <begin position="246"/>
        <end position="365"/>
    </location>
</feature>
<sequence>MATEPMDVDAPTGLKRKADGEPAESRAPRRIRALDPDVVNRIAAGEIIVAPVHALKELMENAVDAGSTSVEVLVKEGGLKLLQITDNGCGIRKEDLAILCERHTTSKITSFEDLTSISTYGFRGEALASISHIAHLSVTTKTADSDVAWRAHFLDGKLVPAKPGQSPAPKATAGRNGTQICVEDLFFNVPTRRRAFRYPSDEYNKIIDMVGRYAVHCEGVAFSCKKHGDPGTGLSIQASAKTVDRIRQIHGANVTNELLEFSTSEDRWGFQADGFATNANYHVKKTTLLLFINHRCVESTHIKKAIEQVYAAVLPKNGRPFVYLNLNIDPARVDVNVHPTKREVHFLNEDEIIQSICEHIRSKLAEVDTSRTFLTQMVLPGMQWEDKDGAGAGTGADEAERSPAPDASAKKRPRRNSNNLVRTDTSLRKITSMFPTAAASASAAPAAPAGEGSDRTPAPELDEDVLAMPEDVQYETVDREPTPCRLTSIKELRAEVREDIHHDLTEAFAGHTFVGVVDEQRRLAAIQGGVKLYLVDYGFACFEYCYQVGLTDFGNFGAIRFNPTLDLRELLRIAATREKEVIESPGEDFEVDVLVERVASQLVERREMLLEYFSLEITPTGDLVSIPLLIKGYTPPVVKLPKFLLRLGPYVDWMDEKACFETFLRELASFYVPETLPPSIPSGGEAEEGSAEAKEGEWEGEGEGEDLSRDGPMYQELSRRRKNVRWAIEHIFFPAFKSRLLATKALMKGGILEVADLKGLYRVFERC</sequence>
<evidence type="ECO:0000256" key="6">
    <source>
        <dbReference type="SAM" id="MobiDB-lite"/>
    </source>
</evidence>
<dbReference type="InterPro" id="IPR013507">
    <property type="entry name" value="DNA_mismatch_S5_2-like"/>
</dbReference>
<feature type="region of interest" description="Disordered" evidence="6">
    <location>
        <begin position="439"/>
        <end position="459"/>
    </location>
</feature>
<comment type="subcellular location">
    <subcellularLocation>
        <location evidence="1">Nucleus</location>
    </subcellularLocation>
</comment>
<dbReference type="Pfam" id="PF13589">
    <property type="entry name" value="HATPase_c_3"/>
    <property type="match status" value="1"/>
</dbReference>
<dbReference type="RefSeq" id="XP_028469619.1">
    <property type="nucleotide sequence ID" value="XM_028610049.1"/>
</dbReference>
<dbReference type="GO" id="GO:0032389">
    <property type="term" value="C:MutLalpha complex"/>
    <property type="evidence" value="ECO:0007669"/>
    <property type="project" value="TreeGrafter"/>
</dbReference>
<dbReference type="InterPro" id="IPR020568">
    <property type="entry name" value="Ribosomal_Su5_D2-typ_SF"/>
</dbReference>
<name>A0A3N2Q4V9_SODAK</name>
<keyword evidence="9" id="KW-1185">Reference proteome</keyword>
<comment type="similarity">
    <text evidence="2">Belongs to the DNA mismatch repair MutL/HexB family.</text>
</comment>
<dbReference type="InterPro" id="IPR002099">
    <property type="entry name" value="MutL/Mlh/PMS"/>
</dbReference>
<feature type="compositionally biased region" description="Basic and acidic residues" evidence="6">
    <location>
        <begin position="16"/>
        <end position="27"/>
    </location>
</feature>
<dbReference type="SMART" id="SM01340">
    <property type="entry name" value="DNA_mis_repair"/>
    <property type="match status" value="1"/>
</dbReference>
<dbReference type="InterPro" id="IPR032189">
    <property type="entry name" value="Mlh1_C"/>
</dbReference>
<dbReference type="Gene3D" id="3.30.565.10">
    <property type="entry name" value="Histidine kinase-like ATPase, C-terminal domain"/>
    <property type="match status" value="1"/>
</dbReference>
<keyword evidence="3" id="KW-0227">DNA damage</keyword>
<evidence type="ECO:0000256" key="1">
    <source>
        <dbReference type="ARBA" id="ARBA00004123"/>
    </source>
</evidence>
<feature type="region of interest" description="Disordered" evidence="6">
    <location>
        <begin position="1"/>
        <end position="27"/>
    </location>
</feature>
<dbReference type="GO" id="GO:0030983">
    <property type="term" value="F:mismatched DNA binding"/>
    <property type="evidence" value="ECO:0007669"/>
    <property type="project" value="InterPro"/>
</dbReference>
<dbReference type="AlphaFoldDB" id="A0A3N2Q4V9"/>
<reference evidence="8 9" key="1">
    <citation type="journal article" date="2018" name="Mol. Ecol.">
        <title>The obligate alkalophilic soda-lake fungus Sodiomyces alkalinus has shifted to a protein diet.</title>
        <authorList>
            <person name="Grum-Grzhimaylo A.A."/>
            <person name="Falkoski D.L."/>
            <person name="van den Heuvel J."/>
            <person name="Valero-Jimenez C.A."/>
            <person name="Min B."/>
            <person name="Choi I.G."/>
            <person name="Lipzen A."/>
            <person name="Daum C.G."/>
            <person name="Aanen D.K."/>
            <person name="Tsang A."/>
            <person name="Henrissat B."/>
            <person name="Bilanenko E.N."/>
            <person name="de Vries R.P."/>
            <person name="van Kan J.A.L."/>
            <person name="Grigoriev I.V."/>
            <person name="Debets A.J.M."/>
        </authorList>
    </citation>
    <scope>NUCLEOTIDE SEQUENCE [LARGE SCALE GENOMIC DNA]</scope>
    <source>
        <strain evidence="8 9">F11</strain>
    </source>
</reference>
<dbReference type="GO" id="GO:0061982">
    <property type="term" value="P:meiosis I cell cycle process"/>
    <property type="evidence" value="ECO:0007669"/>
    <property type="project" value="UniProtKB-ARBA"/>
</dbReference>
<dbReference type="Pfam" id="PF16413">
    <property type="entry name" value="Mlh1_C"/>
    <property type="match status" value="1"/>
</dbReference>
<dbReference type="InterPro" id="IPR014762">
    <property type="entry name" value="DNA_mismatch_repair_CS"/>
</dbReference>
<feature type="compositionally biased region" description="Low complexity" evidence="6">
    <location>
        <begin position="439"/>
        <end position="449"/>
    </location>
</feature>
<dbReference type="GeneID" id="39578527"/>
<dbReference type="InterPro" id="IPR014721">
    <property type="entry name" value="Ribsml_uS5_D2-typ_fold_subgr"/>
</dbReference>
<dbReference type="PROSITE" id="PS00058">
    <property type="entry name" value="DNA_MISMATCH_REPAIR_1"/>
    <property type="match status" value="1"/>
</dbReference>
<dbReference type="GO" id="GO:0016887">
    <property type="term" value="F:ATP hydrolysis activity"/>
    <property type="evidence" value="ECO:0007669"/>
    <property type="project" value="InterPro"/>
</dbReference>
<evidence type="ECO:0000313" key="8">
    <source>
        <dbReference type="EMBL" id="ROT41813.1"/>
    </source>
</evidence>
<dbReference type="CDD" id="cd03483">
    <property type="entry name" value="MutL_Trans_MLH1"/>
    <property type="match status" value="1"/>
</dbReference>
<evidence type="ECO:0000256" key="4">
    <source>
        <dbReference type="ARBA" id="ARBA00023204"/>
    </source>
</evidence>
<keyword evidence="4" id="KW-0234">DNA repair</keyword>
<evidence type="ECO:0000256" key="3">
    <source>
        <dbReference type="ARBA" id="ARBA00022763"/>
    </source>
</evidence>
<dbReference type="CDD" id="cd16926">
    <property type="entry name" value="HATPase_MutL-MLH-PMS-like"/>
    <property type="match status" value="1"/>
</dbReference>
<dbReference type="OrthoDB" id="10263226at2759"/>
<dbReference type="Pfam" id="PF01119">
    <property type="entry name" value="DNA_mis_repair"/>
    <property type="match status" value="1"/>
</dbReference>
<dbReference type="InterPro" id="IPR036890">
    <property type="entry name" value="HATPase_C_sf"/>
</dbReference>